<dbReference type="Proteomes" id="UP000256980">
    <property type="component" value="Unassembled WGS sequence"/>
</dbReference>
<dbReference type="RefSeq" id="WP_115815777.1">
    <property type="nucleotide sequence ID" value="NZ_CANKZP010000001.1"/>
</dbReference>
<protein>
    <recommendedName>
        <fullName evidence="4">DUF3575 domain-containing protein</fullName>
    </recommendedName>
</protein>
<comment type="caution">
    <text evidence="2">The sequence shown here is derived from an EMBL/GenBank/DDBJ whole genome shotgun (WGS) entry which is preliminary data.</text>
</comment>
<gene>
    <name evidence="2" type="ORF">DFQ10_101426</name>
</gene>
<keyword evidence="3" id="KW-1185">Reference proteome</keyword>
<evidence type="ECO:0000313" key="3">
    <source>
        <dbReference type="Proteomes" id="UP000256980"/>
    </source>
</evidence>
<dbReference type="GO" id="GO:0005184">
    <property type="term" value="F:neuropeptide hormone activity"/>
    <property type="evidence" value="ECO:0007669"/>
    <property type="project" value="InterPro"/>
</dbReference>
<dbReference type="OrthoDB" id="768080at2"/>
<dbReference type="EMBL" id="QRDV01000001">
    <property type="protein sequence ID" value="RED46655.1"/>
    <property type="molecule type" value="Genomic_DNA"/>
</dbReference>
<evidence type="ECO:0000256" key="1">
    <source>
        <dbReference type="SAM" id="SignalP"/>
    </source>
</evidence>
<evidence type="ECO:0008006" key="4">
    <source>
        <dbReference type="Google" id="ProtNLM"/>
    </source>
</evidence>
<organism evidence="2 3">
    <name type="scientific">Winogradskyella eximia</name>
    <dbReference type="NCBI Taxonomy" id="262006"/>
    <lineage>
        <taxon>Bacteria</taxon>
        <taxon>Pseudomonadati</taxon>
        <taxon>Bacteroidota</taxon>
        <taxon>Flavobacteriia</taxon>
        <taxon>Flavobacteriales</taxon>
        <taxon>Flavobacteriaceae</taxon>
        <taxon>Winogradskyella</taxon>
    </lineage>
</organism>
<dbReference type="GO" id="GO:0007218">
    <property type="term" value="P:neuropeptide signaling pathway"/>
    <property type="evidence" value="ECO:0007669"/>
    <property type="project" value="InterPro"/>
</dbReference>
<proteinExistence type="predicted"/>
<reference evidence="2 3" key="1">
    <citation type="submission" date="2018-07" db="EMBL/GenBank/DDBJ databases">
        <title>Genomic Encyclopedia of Type Strains, Phase III (KMG-III): the genomes of soil and plant-associated and newly described type strains.</title>
        <authorList>
            <person name="Whitman W."/>
        </authorList>
    </citation>
    <scope>NUCLEOTIDE SEQUENCE [LARGE SCALE GENOMIC DNA]</scope>
    <source>
        <strain evidence="2 3">CECT 7946</strain>
    </source>
</reference>
<sequence>MKKALLALLLFTSFASFAQEASQDEKVKHSEIKINAFNLIVFKSVDFSYEYLIDSESSVGASILFNLQNNEDRDFEDGPVYNEKFAFTPYYRRYFSSKYAWGFFLEAFGMYNVQEDSNEYYNYDSNEYYYRDSGETSNNIAFGMAVGGKFVSKKGFLFELYGGVGRNISTSNNDIGTEFVPRLGTSLGWRF</sequence>
<feature type="signal peptide" evidence="1">
    <location>
        <begin position="1"/>
        <end position="18"/>
    </location>
</feature>
<dbReference type="InterPro" id="IPR001484">
    <property type="entry name" value="Pyrokinin_CS"/>
</dbReference>
<name>A0A3D9HAY6_9FLAO</name>
<feature type="chain" id="PRO_5017595092" description="DUF3575 domain-containing protein" evidence="1">
    <location>
        <begin position="19"/>
        <end position="191"/>
    </location>
</feature>
<keyword evidence="1" id="KW-0732">Signal</keyword>
<dbReference type="AlphaFoldDB" id="A0A3D9HAY6"/>
<evidence type="ECO:0000313" key="2">
    <source>
        <dbReference type="EMBL" id="RED46655.1"/>
    </source>
</evidence>
<accession>A0A3D9HAY6</accession>
<dbReference type="PROSITE" id="PS00539">
    <property type="entry name" value="PYROKININ"/>
    <property type="match status" value="1"/>
</dbReference>